<feature type="domain" description="BD-FAE-like" evidence="2">
    <location>
        <begin position="175"/>
        <end position="369"/>
    </location>
</feature>
<dbReference type="SUPFAM" id="SSF53474">
    <property type="entry name" value="alpha/beta-Hydrolases"/>
    <property type="match status" value="1"/>
</dbReference>
<dbReference type="Proteomes" id="UP000240424">
    <property type="component" value="Unassembled WGS sequence"/>
</dbReference>
<dbReference type="PANTHER" id="PTHR48081">
    <property type="entry name" value="AB HYDROLASE SUPERFAMILY PROTEIN C4A8.06C"/>
    <property type="match status" value="1"/>
</dbReference>
<keyword evidence="1" id="KW-0378">Hydrolase</keyword>
<dbReference type="InterPro" id="IPR029058">
    <property type="entry name" value="AB_hydrolase_fold"/>
</dbReference>
<reference evidence="3 4" key="1">
    <citation type="submission" date="2017-01" db="EMBL/GenBank/DDBJ databases">
        <authorList>
            <consortium name="Urmite Genomes"/>
        </authorList>
    </citation>
    <scope>NUCLEOTIDE SEQUENCE [LARGE SCALE GENOMIC DNA]</scope>
    <source>
        <strain evidence="3 4">AB215</strain>
    </source>
</reference>
<evidence type="ECO:0000313" key="3">
    <source>
        <dbReference type="EMBL" id="SPM39133.1"/>
    </source>
</evidence>
<organism evidence="3 4">
    <name type="scientific">Mycobacterium numidiamassiliense</name>
    <dbReference type="NCBI Taxonomy" id="1841861"/>
    <lineage>
        <taxon>Bacteria</taxon>
        <taxon>Bacillati</taxon>
        <taxon>Actinomycetota</taxon>
        <taxon>Actinomycetes</taxon>
        <taxon>Mycobacteriales</taxon>
        <taxon>Mycobacteriaceae</taxon>
        <taxon>Mycobacterium</taxon>
    </lineage>
</organism>
<protein>
    <submittedName>
        <fullName evidence="3">Esterase</fullName>
    </submittedName>
</protein>
<evidence type="ECO:0000313" key="4">
    <source>
        <dbReference type="Proteomes" id="UP000240424"/>
    </source>
</evidence>
<dbReference type="AlphaFoldDB" id="A0A2U3P5V0"/>
<dbReference type="EMBL" id="FUEZ01000003">
    <property type="protein sequence ID" value="SPM39133.1"/>
    <property type="molecule type" value="Genomic_DNA"/>
</dbReference>
<dbReference type="InterPro" id="IPR050300">
    <property type="entry name" value="GDXG_lipolytic_enzyme"/>
</dbReference>
<dbReference type="PROSITE" id="PS00122">
    <property type="entry name" value="CARBOXYLESTERASE_B_1"/>
    <property type="match status" value="1"/>
</dbReference>
<dbReference type="InterPro" id="IPR049492">
    <property type="entry name" value="BD-FAE-like_dom"/>
</dbReference>
<dbReference type="Pfam" id="PF20434">
    <property type="entry name" value="BD-FAE"/>
    <property type="match status" value="1"/>
</dbReference>
<dbReference type="STRING" id="1841861.GCA_900157365_05518"/>
<dbReference type="InterPro" id="IPR019826">
    <property type="entry name" value="Carboxylesterase_B_AS"/>
</dbReference>
<keyword evidence="4" id="KW-1185">Reference proteome</keyword>
<gene>
    <name evidence="3" type="ORF">MNAB215_1315</name>
</gene>
<dbReference type="Gene3D" id="3.40.50.1820">
    <property type="entry name" value="alpha/beta hydrolase"/>
    <property type="match status" value="1"/>
</dbReference>
<dbReference type="PANTHER" id="PTHR48081:SF33">
    <property type="entry name" value="KYNURENINE FORMAMIDASE"/>
    <property type="match status" value="1"/>
</dbReference>
<sequence length="425" mass="46867">MFRRGRPFYANVSFRYRRRGNLAYMTGRVPSVTPYVKWLLRARPADYALALSVAGTSLPVVGKHLEPLGGMTAMGVWGMRLAPEAISAMTKDLLTPGKGEARRRDRASTQQVSLAALRGVVSAADLDAEWPVAGRTPPIWEALRQRPYLYRRAVHYGDHPAQVLDVWRRKDLPVQPAPVLIFVPGGAWVHGRSMLQGSALMSYLAAQGWVCLAIDYRASPNHRWPRHIIDVKTAIAWARANVDKFGGDRNFVAVAGCSAGGHLAALAGLTPDDPQHASKLPDGADSSVDAVIGVYGRYDWEDRSTRERAQFVEFLERVVVKRRIVRHPEVFRDASPIARVERNAPPFLVIHGSKDSVIPVEQARSFVERMRAVSGSMVGYLELPGAGHGFDLVDGERAGVAAHATSLFLNQVYRTATQIRAKEVI</sequence>
<accession>A0A2U3P5V0</accession>
<evidence type="ECO:0000259" key="2">
    <source>
        <dbReference type="Pfam" id="PF20434"/>
    </source>
</evidence>
<name>A0A2U3P5V0_9MYCO</name>
<proteinExistence type="predicted"/>
<dbReference type="GO" id="GO:0016787">
    <property type="term" value="F:hydrolase activity"/>
    <property type="evidence" value="ECO:0007669"/>
    <property type="project" value="UniProtKB-KW"/>
</dbReference>
<evidence type="ECO:0000256" key="1">
    <source>
        <dbReference type="ARBA" id="ARBA00022801"/>
    </source>
</evidence>